<accession>A0ACC0KNB6</accession>
<name>A0ACC0KNB6_CHOFU</name>
<protein>
    <submittedName>
        <fullName evidence="1">Uncharacterized protein</fullName>
    </submittedName>
</protein>
<comment type="caution">
    <text evidence="1">The sequence shown here is derived from an EMBL/GenBank/DDBJ whole genome shotgun (WGS) entry which is preliminary data.</text>
</comment>
<organism evidence="1 2">
    <name type="scientific">Choristoneura fumiferana</name>
    <name type="common">Spruce budworm moth</name>
    <name type="synonym">Archips fumiferana</name>
    <dbReference type="NCBI Taxonomy" id="7141"/>
    <lineage>
        <taxon>Eukaryota</taxon>
        <taxon>Metazoa</taxon>
        <taxon>Ecdysozoa</taxon>
        <taxon>Arthropoda</taxon>
        <taxon>Hexapoda</taxon>
        <taxon>Insecta</taxon>
        <taxon>Pterygota</taxon>
        <taxon>Neoptera</taxon>
        <taxon>Endopterygota</taxon>
        <taxon>Lepidoptera</taxon>
        <taxon>Glossata</taxon>
        <taxon>Ditrysia</taxon>
        <taxon>Tortricoidea</taxon>
        <taxon>Tortricidae</taxon>
        <taxon>Tortricinae</taxon>
        <taxon>Choristoneura</taxon>
    </lineage>
</organism>
<evidence type="ECO:0000313" key="2">
    <source>
        <dbReference type="Proteomes" id="UP001064048"/>
    </source>
</evidence>
<proteinExistence type="predicted"/>
<evidence type="ECO:0000313" key="1">
    <source>
        <dbReference type="EMBL" id="KAI8438056.1"/>
    </source>
</evidence>
<reference evidence="1 2" key="1">
    <citation type="journal article" date="2022" name="Genome Biol. Evol.">
        <title>The Spruce Budworm Genome: Reconstructing the Evolutionary History of Antifreeze Proteins.</title>
        <authorList>
            <person name="Beliveau C."/>
            <person name="Gagne P."/>
            <person name="Picq S."/>
            <person name="Vernygora O."/>
            <person name="Keeling C.I."/>
            <person name="Pinkney K."/>
            <person name="Doucet D."/>
            <person name="Wen F."/>
            <person name="Johnston J.S."/>
            <person name="Maaroufi H."/>
            <person name="Boyle B."/>
            <person name="Laroche J."/>
            <person name="Dewar K."/>
            <person name="Juretic N."/>
            <person name="Blackburn G."/>
            <person name="Nisole A."/>
            <person name="Brunet B."/>
            <person name="Brandao M."/>
            <person name="Lumley L."/>
            <person name="Duan J."/>
            <person name="Quan G."/>
            <person name="Lucarotti C.J."/>
            <person name="Roe A.D."/>
            <person name="Sperling F.A.H."/>
            <person name="Levesque R.C."/>
            <person name="Cusson M."/>
        </authorList>
    </citation>
    <scope>NUCLEOTIDE SEQUENCE [LARGE SCALE GENOMIC DNA]</scope>
    <source>
        <strain evidence="1">Glfc:IPQL:Cfum</strain>
    </source>
</reference>
<gene>
    <name evidence="1" type="ORF">MSG28_010701</name>
</gene>
<sequence>MGKRKHYDADEEEYLERKIKRLKRQKSRIRRKRRQRSYSRSLTSSMSSRSSTRDYAEYMDEDQICADEQPLQESSQNEELPFGEDVAEDSTTDDRLATRSGLQSVVVRPAAPPQEHHAPTPPPVVAPAPLNQSADATGPSTSAELSRTSYIEGFKLEGPAAASSAAATSPRACEDQLAAWWVQAASAAPAERPPSPASTQPDLTSLATGADTEPQAGRLSRYPAQDASEPYPGCRNIVRTAFLNQDIPHDAADVMLASLTENTLKQYNDTPSLASTIRSSATFDSNVLPSGIQISYPEDPDRSKPSTSFPEL</sequence>
<keyword evidence="2" id="KW-1185">Reference proteome</keyword>
<dbReference type="Proteomes" id="UP001064048">
    <property type="component" value="Chromosome 18"/>
</dbReference>
<dbReference type="EMBL" id="CM046118">
    <property type="protein sequence ID" value="KAI8438056.1"/>
    <property type="molecule type" value="Genomic_DNA"/>
</dbReference>